<dbReference type="GO" id="GO:0005634">
    <property type="term" value="C:nucleus"/>
    <property type="evidence" value="ECO:0007669"/>
    <property type="project" value="UniProtKB-SubCell"/>
</dbReference>
<dbReference type="AlphaFoldDB" id="A0A1L7X269"/>
<evidence type="ECO:0000256" key="7">
    <source>
        <dbReference type="ARBA" id="ARBA00023306"/>
    </source>
</evidence>
<evidence type="ECO:0000256" key="2">
    <source>
        <dbReference type="ARBA" id="ARBA00008585"/>
    </source>
</evidence>
<evidence type="ECO:0000256" key="4">
    <source>
        <dbReference type="ARBA" id="ARBA00022776"/>
    </source>
</evidence>
<keyword evidence="3" id="KW-0132">Cell division</keyword>
<feature type="compositionally biased region" description="Low complexity" evidence="8">
    <location>
        <begin position="75"/>
        <end position="109"/>
    </location>
</feature>
<dbReference type="PANTHER" id="PTHR21394">
    <property type="entry name" value="MAU2 CHROMATID COHESION FACTOR HOMOLOG"/>
    <property type="match status" value="1"/>
</dbReference>
<evidence type="ECO:0000313" key="9">
    <source>
        <dbReference type="EMBL" id="CZR59123.1"/>
    </source>
</evidence>
<comment type="subcellular location">
    <subcellularLocation>
        <location evidence="1">Nucleus</location>
    </subcellularLocation>
</comment>
<evidence type="ECO:0000256" key="5">
    <source>
        <dbReference type="ARBA" id="ARBA00022829"/>
    </source>
</evidence>
<dbReference type="GO" id="GO:0007064">
    <property type="term" value="P:mitotic sister chromatid cohesion"/>
    <property type="evidence" value="ECO:0007669"/>
    <property type="project" value="InterPro"/>
</dbReference>
<keyword evidence="4" id="KW-0498">Mitosis</keyword>
<keyword evidence="10" id="KW-1185">Reference proteome</keyword>
<proteinExistence type="inferred from homology"/>
<evidence type="ECO:0000313" key="10">
    <source>
        <dbReference type="Proteomes" id="UP000184330"/>
    </source>
</evidence>
<evidence type="ECO:0000256" key="3">
    <source>
        <dbReference type="ARBA" id="ARBA00022618"/>
    </source>
</evidence>
<sequence length="768" mass="84655">MSYQGGQAPGNGWAGHGPPNPYQHGRPQISPNGAPPQYQPPLNGNAQYWTQNGPAQATYGMTPRYTNNHPNNGYQQTPPSQVQQPQYISPAQLQQQAPARPQQYQRPSQTFNPQSTLNSPSLYSAMLPMPKDSSSDTAKLLISLAEEYFDAAHDLAPAAALAMTTANVETYQKLIATGLGCLDTALKRVRLAPRLEANIRLRFAAVLLEETDNSMEGETALSKGITLCERNHYHDLKYAMQFLLAQFMVKKNPKASVKALDGYISDAEAYQHFSWVYAFRFLRATQSLASGNLTDNHAAVYHLRAIAATADQQGDKAICVTASLMEALAYLKTPGPDAVEQVQHQIAAARAHQVDDSCRILQFEGLAHILDVASSIRQGNSANMMQKLKIMQEMMDDSLKDHAWSTSSDIISVPIKRTSKSSSIISQDTRMILGIGNDGGDNLMMTFLNKKDAYSISLLLCGMVLLHRNSGDQKGFRYLSAGLEYMEDGKMPVKTSAGLLPDLAARRRWRGLIQCYFHVYIAFCSAGLADWAKVKDCMDKIRMTAGTFEITLKGPLECLTLYLTGAYHQGIGDFDTALQIFGNQRFHLPSTKSTFTSFDEQVERDIALLAALNTLWILQEKPRQDPNYNAVLMERLRPLCEHHPNKDIETAFYLIAATINTTPPTELFRIKGYLRSALGGAQTTGNTQFLCITLNVMCSRFFSGVVGDQAEKSAKAASVQAQKSGNVLWMSVADGMLSQCYDVQGKKVEAQMALEQARISAEKALPDS</sequence>
<dbReference type="Pfam" id="PF10345">
    <property type="entry name" value="Cohesin_load"/>
    <property type="match status" value="1"/>
</dbReference>
<organism evidence="9 10">
    <name type="scientific">Phialocephala subalpina</name>
    <dbReference type="NCBI Taxonomy" id="576137"/>
    <lineage>
        <taxon>Eukaryota</taxon>
        <taxon>Fungi</taxon>
        <taxon>Dikarya</taxon>
        <taxon>Ascomycota</taxon>
        <taxon>Pezizomycotina</taxon>
        <taxon>Leotiomycetes</taxon>
        <taxon>Helotiales</taxon>
        <taxon>Mollisiaceae</taxon>
        <taxon>Phialocephala</taxon>
        <taxon>Phialocephala fortinii species complex</taxon>
    </lineage>
</organism>
<dbReference type="EMBL" id="FJOG01000013">
    <property type="protein sequence ID" value="CZR59123.1"/>
    <property type="molecule type" value="Genomic_DNA"/>
</dbReference>
<dbReference type="GO" id="GO:0007059">
    <property type="term" value="P:chromosome segregation"/>
    <property type="evidence" value="ECO:0007669"/>
    <property type="project" value="UniProtKB-KW"/>
</dbReference>
<protein>
    <submittedName>
        <fullName evidence="9">Related to CYC8-general repressor of transcription</fullName>
    </submittedName>
</protein>
<keyword evidence="6" id="KW-0539">Nucleus</keyword>
<dbReference type="OrthoDB" id="5565328at2759"/>
<dbReference type="GO" id="GO:0051301">
    <property type="term" value="P:cell division"/>
    <property type="evidence" value="ECO:0007669"/>
    <property type="project" value="UniProtKB-KW"/>
</dbReference>
<comment type="similarity">
    <text evidence="2">Belongs to the SCC4/mau-2 family.</text>
</comment>
<feature type="compositionally biased region" description="Polar residues" evidence="8">
    <location>
        <begin position="64"/>
        <end position="74"/>
    </location>
</feature>
<dbReference type="InterPro" id="IPR019440">
    <property type="entry name" value="MAU2"/>
</dbReference>
<evidence type="ECO:0000256" key="6">
    <source>
        <dbReference type="ARBA" id="ARBA00023242"/>
    </source>
</evidence>
<accession>A0A1L7X269</accession>
<keyword evidence="5" id="KW-0159">Chromosome partition</keyword>
<gene>
    <name evidence="9" type="ORF">PAC_09015</name>
</gene>
<evidence type="ECO:0000256" key="1">
    <source>
        <dbReference type="ARBA" id="ARBA00004123"/>
    </source>
</evidence>
<name>A0A1L7X269_9HELO</name>
<evidence type="ECO:0000256" key="8">
    <source>
        <dbReference type="SAM" id="MobiDB-lite"/>
    </source>
</evidence>
<feature type="compositionally biased region" description="Polar residues" evidence="8">
    <location>
        <begin position="40"/>
        <end position="55"/>
    </location>
</feature>
<keyword evidence="7" id="KW-0131">Cell cycle</keyword>
<dbReference type="Proteomes" id="UP000184330">
    <property type="component" value="Unassembled WGS sequence"/>
</dbReference>
<feature type="region of interest" description="Disordered" evidence="8">
    <location>
        <begin position="1"/>
        <end position="130"/>
    </location>
</feature>
<feature type="compositionally biased region" description="Polar residues" evidence="8">
    <location>
        <begin position="110"/>
        <end position="122"/>
    </location>
</feature>
<reference evidence="9 10" key="1">
    <citation type="submission" date="2016-03" db="EMBL/GenBank/DDBJ databases">
        <authorList>
            <person name="Ploux O."/>
        </authorList>
    </citation>
    <scope>NUCLEOTIDE SEQUENCE [LARGE SCALE GENOMIC DNA]</scope>
    <source>
        <strain evidence="9 10">UAMH 11012</strain>
    </source>
</reference>
<dbReference type="STRING" id="576137.A0A1L7X269"/>